<evidence type="ECO:0000256" key="1">
    <source>
        <dbReference type="SAM" id="Phobius"/>
    </source>
</evidence>
<feature type="transmembrane region" description="Helical" evidence="1">
    <location>
        <begin position="12"/>
        <end position="35"/>
    </location>
</feature>
<organism evidence="2 3">
    <name type="scientific">Paramicrobacterium chengjingii</name>
    <dbReference type="NCBI Taxonomy" id="2769067"/>
    <lineage>
        <taxon>Bacteria</taxon>
        <taxon>Bacillati</taxon>
        <taxon>Actinomycetota</taxon>
        <taxon>Actinomycetes</taxon>
        <taxon>Micrococcales</taxon>
        <taxon>Microbacteriaceae</taxon>
        <taxon>Paramicrobacterium</taxon>
    </lineage>
</organism>
<dbReference type="EMBL" id="CP061169">
    <property type="protein sequence ID" value="QPZ38629.1"/>
    <property type="molecule type" value="Genomic_DNA"/>
</dbReference>
<keyword evidence="1" id="KW-0472">Membrane</keyword>
<keyword evidence="1" id="KW-1133">Transmembrane helix</keyword>
<name>A0ABX6YJ58_9MICO</name>
<accession>A0ABX6YJ58</accession>
<evidence type="ECO:0000313" key="3">
    <source>
        <dbReference type="Proteomes" id="UP000662814"/>
    </source>
</evidence>
<protein>
    <submittedName>
        <fullName evidence="2">Uncharacterized protein</fullName>
    </submittedName>
</protein>
<gene>
    <name evidence="2" type="ORF">HCR76_00500</name>
</gene>
<dbReference type="Proteomes" id="UP000662814">
    <property type="component" value="Chromosome"/>
</dbReference>
<sequence>MERTRTRRRGLVTVLMIVVCALLLVYVGRVFWLYAGATEGDVPSSSSIPLPGGSQVVNVITDCGSGGCWSLIEVRPPDGSTPEDLARELGADPQAKIAGNLIDPRTIWLWAEPKGDLLSIRADYWSSEWVP</sequence>
<keyword evidence="1" id="KW-0812">Transmembrane</keyword>
<keyword evidence="3" id="KW-1185">Reference proteome</keyword>
<dbReference type="RefSeq" id="WP_166985939.1">
    <property type="nucleotide sequence ID" value="NZ_CP061169.1"/>
</dbReference>
<proteinExistence type="predicted"/>
<reference evidence="2 3" key="1">
    <citation type="submission" date="2020-12" db="EMBL/GenBank/DDBJ databases">
        <title>Microbacterium sp. HY060.</title>
        <authorList>
            <person name="Zhou J."/>
        </authorList>
    </citation>
    <scope>NUCLEOTIDE SEQUENCE [LARGE SCALE GENOMIC DNA]</scope>
    <source>
        <strain evidence="2 3">HY60</strain>
    </source>
</reference>
<evidence type="ECO:0000313" key="2">
    <source>
        <dbReference type="EMBL" id="QPZ38629.1"/>
    </source>
</evidence>